<feature type="compositionally biased region" description="Polar residues" evidence="1">
    <location>
        <begin position="8"/>
        <end position="26"/>
    </location>
</feature>
<dbReference type="PANTHER" id="PTHR36373">
    <property type="entry name" value="EXPRESSED PROTEIN"/>
    <property type="match status" value="1"/>
</dbReference>
<dbReference type="AlphaFoldDB" id="A0A7N0ZRS3"/>
<feature type="region of interest" description="Disordered" evidence="1">
    <location>
        <begin position="228"/>
        <end position="296"/>
    </location>
</feature>
<keyword evidence="3" id="KW-1185">Reference proteome</keyword>
<dbReference type="OMA" id="QGNKSWR"/>
<feature type="region of interest" description="Disordered" evidence="1">
    <location>
        <begin position="142"/>
        <end position="195"/>
    </location>
</feature>
<protein>
    <submittedName>
        <fullName evidence="2">Uncharacterized protein</fullName>
    </submittedName>
</protein>
<feature type="region of interest" description="Disordered" evidence="1">
    <location>
        <begin position="1"/>
        <end position="26"/>
    </location>
</feature>
<reference evidence="2" key="1">
    <citation type="submission" date="2021-01" db="UniProtKB">
        <authorList>
            <consortium name="EnsemblPlants"/>
        </authorList>
    </citation>
    <scope>IDENTIFICATION</scope>
</reference>
<feature type="compositionally biased region" description="Basic and acidic residues" evidence="1">
    <location>
        <begin position="179"/>
        <end position="195"/>
    </location>
</feature>
<evidence type="ECO:0000313" key="3">
    <source>
        <dbReference type="Proteomes" id="UP000594263"/>
    </source>
</evidence>
<evidence type="ECO:0000256" key="1">
    <source>
        <dbReference type="SAM" id="MobiDB-lite"/>
    </source>
</evidence>
<feature type="compositionally biased region" description="Basic and acidic residues" evidence="1">
    <location>
        <begin position="250"/>
        <end position="261"/>
    </location>
</feature>
<proteinExistence type="predicted"/>
<dbReference type="Gramene" id="Kaladp0020s0027.1.v1.1">
    <property type="protein sequence ID" value="Kaladp0020s0027.1.v1.1"/>
    <property type="gene ID" value="Kaladp0020s0027.v1.1"/>
</dbReference>
<dbReference type="EnsemblPlants" id="Kaladp0020s0027.1.v1.1">
    <property type="protein sequence ID" value="Kaladp0020s0027.1.v1.1"/>
    <property type="gene ID" value="Kaladp0020s0027.v1.1"/>
</dbReference>
<name>A0A7N0ZRS3_KALFE</name>
<accession>A0A7N0ZRS3</accession>
<dbReference type="Proteomes" id="UP000594263">
    <property type="component" value="Unplaced"/>
</dbReference>
<organism evidence="2 3">
    <name type="scientific">Kalanchoe fedtschenkoi</name>
    <name type="common">Lavender scallops</name>
    <name type="synonym">South American air plant</name>
    <dbReference type="NCBI Taxonomy" id="63787"/>
    <lineage>
        <taxon>Eukaryota</taxon>
        <taxon>Viridiplantae</taxon>
        <taxon>Streptophyta</taxon>
        <taxon>Embryophyta</taxon>
        <taxon>Tracheophyta</taxon>
        <taxon>Spermatophyta</taxon>
        <taxon>Magnoliopsida</taxon>
        <taxon>eudicotyledons</taxon>
        <taxon>Gunneridae</taxon>
        <taxon>Pentapetalae</taxon>
        <taxon>Saxifragales</taxon>
        <taxon>Crassulaceae</taxon>
        <taxon>Kalanchoe</taxon>
    </lineage>
</organism>
<dbReference type="PANTHER" id="PTHR36373:SF1">
    <property type="entry name" value="EXPRESSED PROTEIN"/>
    <property type="match status" value="1"/>
</dbReference>
<evidence type="ECO:0000313" key="2">
    <source>
        <dbReference type="EnsemblPlants" id="Kaladp0020s0027.1.v1.1"/>
    </source>
</evidence>
<feature type="compositionally biased region" description="Polar residues" evidence="1">
    <location>
        <begin position="238"/>
        <end position="248"/>
    </location>
</feature>
<sequence length="354" mass="39759">MIKESPTVGRNYNTSNNNNEGIPNKQTRANLASPTFTWCCRVRVRVSAPINQHTMEPAKIDWKTVESVFVEDSLYEHIEAPKWVDFSAPPDHDKTQDEAWFCRPDCNHPKTAQDFYKSSPPSAKLLSTVGISDMLRLRDRNARDANLKRRPAVAADDSRPDENTDPNRSTPPPASHAKSLKDTFKSSVDPKPKELKTARSAKNLLGRDIFSHITEFCNELKKLAVRAKEKEDEESGKNGPTSDTNSLIKPQDDRLEADEVVRMPLLGISEDNLGSGTSNGKKSRRKKRNDEVENTPLSMDLNSIRNQESQKIRTNPPTPQCFSAVRGQAGARTPVGASKSKLMVWRWCSTYTRN</sequence>